<evidence type="ECO:0000256" key="1">
    <source>
        <dbReference type="ARBA" id="ARBA00005020"/>
    </source>
</evidence>
<dbReference type="InterPro" id="IPR011009">
    <property type="entry name" value="Kinase-like_dom_sf"/>
</dbReference>
<dbReference type="InterPro" id="IPR045308">
    <property type="entry name" value="UbiB_bact"/>
</dbReference>
<dbReference type="CDD" id="cd13972">
    <property type="entry name" value="UbiB"/>
    <property type="match status" value="1"/>
</dbReference>
<name>A0A316J800_9HYPH</name>
<evidence type="ECO:0000256" key="11">
    <source>
        <dbReference type="ARBA" id="ARBA00022989"/>
    </source>
</evidence>
<evidence type="ECO:0000256" key="8">
    <source>
        <dbReference type="ARBA" id="ARBA00022741"/>
    </source>
</evidence>
<keyword evidence="6" id="KW-0831">Ubiquinone biosynthesis</keyword>
<keyword evidence="8" id="KW-0547">Nucleotide-binding</keyword>
<dbReference type="Proteomes" id="UP000245865">
    <property type="component" value="Unassembled WGS sequence"/>
</dbReference>
<evidence type="ECO:0000256" key="3">
    <source>
        <dbReference type="ARBA" id="ARBA00022475"/>
    </source>
</evidence>
<evidence type="ECO:0000313" key="16">
    <source>
        <dbReference type="Proteomes" id="UP000245865"/>
    </source>
</evidence>
<dbReference type="GO" id="GO:0004672">
    <property type="term" value="F:protein kinase activity"/>
    <property type="evidence" value="ECO:0007669"/>
    <property type="project" value="InterPro"/>
</dbReference>
<evidence type="ECO:0000256" key="7">
    <source>
        <dbReference type="ARBA" id="ARBA00022692"/>
    </source>
</evidence>
<evidence type="ECO:0000256" key="9">
    <source>
        <dbReference type="ARBA" id="ARBA00022777"/>
    </source>
</evidence>
<keyword evidence="9" id="KW-0418">Kinase</keyword>
<evidence type="ECO:0000256" key="2">
    <source>
        <dbReference type="ARBA" id="ARBA00009670"/>
    </source>
</evidence>
<evidence type="ECO:0000256" key="4">
    <source>
        <dbReference type="ARBA" id="ARBA00022519"/>
    </source>
</evidence>
<organism evidence="15 16">
    <name type="scientific">Falsochrobactrum shanghaiense</name>
    <dbReference type="NCBI Taxonomy" id="2201899"/>
    <lineage>
        <taxon>Bacteria</taxon>
        <taxon>Pseudomonadati</taxon>
        <taxon>Pseudomonadota</taxon>
        <taxon>Alphaproteobacteria</taxon>
        <taxon>Hyphomicrobiales</taxon>
        <taxon>Brucellaceae</taxon>
        <taxon>Falsochrobactrum</taxon>
    </lineage>
</organism>
<accession>A0A316J800</accession>
<reference evidence="15 16" key="1">
    <citation type="submission" date="2018-05" db="EMBL/GenBank/DDBJ databases">
        <title>Comparative genomic sequence analysis between strain HN4 and CCM 8460T (Falsochrobactrum ovis) will provide more evidence to prove that HN4 is a new species of Falsochrobactrum.</title>
        <authorList>
            <person name="Lyu W."/>
            <person name="Sun L."/>
            <person name="Yao L."/>
        </authorList>
    </citation>
    <scope>NUCLEOTIDE SEQUENCE [LARGE SCALE GENOMIC DNA]</scope>
    <source>
        <strain evidence="15 16">HN4</strain>
    </source>
</reference>
<dbReference type="PANTHER" id="PTHR10566:SF113">
    <property type="entry name" value="PROTEIN ACTIVITY OF BC1 COMPLEX KINASE 7, CHLOROPLASTIC"/>
    <property type="match status" value="1"/>
</dbReference>
<keyword evidence="7 13" id="KW-0812">Transmembrane</keyword>
<evidence type="ECO:0000256" key="5">
    <source>
        <dbReference type="ARBA" id="ARBA00022679"/>
    </source>
</evidence>
<keyword evidence="16" id="KW-1185">Reference proteome</keyword>
<comment type="pathway">
    <text evidence="1">Cofactor biosynthesis; ubiquinone biosynthesis [regulation].</text>
</comment>
<feature type="transmembrane region" description="Helical" evidence="13">
    <location>
        <begin position="507"/>
        <end position="526"/>
    </location>
</feature>
<protein>
    <submittedName>
        <fullName evidence="15">2-polyprenylphenol 6-hydroxylase</fullName>
    </submittedName>
</protein>
<dbReference type="InterPro" id="IPR004147">
    <property type="entry name" value="ABC1_dom"/>
</dbReference>
<keyword evidence="5" id="KW-0808">Transferase</keyword>
<evidence type="ECO:0000256" key="10">
    <source>
        <dbReference type="ARBA" id="ARBA00022840"/>
    </source>
</evidence>
<comment type="caution">
    <text evidence="15">The sequence shown here is derived from an EMBL/GenBank/DDBJ whole genome shotgun (WGS) entry which is preliminary data.</text>
</comment>
<gene>
    <name evidence="15" type="primary">ubiB</name>
    <name evidence="15" type="ORF">DKP76_14615</name>
</gene>
<dbReference type="GO" id="GO:0005524">
    <property type="term" value="F:ATP binding"/>
    <property type="evidence" value="ECO:0007669"/>
    <property type="project" value="UniProtKB-KW"/>
</dbReference>
<dbReference type="InterPro" id="IPR000719">
    <property type="entry name" value="Prot_kinase_dom"/>
</dbReference>
<dbReference type="SUPFAM" id="SSF56112">
    <property type="entry name" value="Protein kinase-like (PK-like)"/>
    <property type="match status" value="1"/>
</dbReference>
<dbReference type="NCBIfam" id="TIGR01982">
    <property type="entry name" value="UbiB"/>
    <property type="match status" value="1"/>
</dbReference>
<feature type="domain" description="Protein kinase" evidence="14">
    <location>
        <begin position="124"/>
        <end position="504"/>
    </location>
</feature>
<evidence type="ECO:0000256" key="6">
    <source>
        <dbReference type="ARBA" id="ARBA00022688"/>
    </source>
</evidence>
<dbReference type="AlphaFoldDB" id="A0A316J800"/>
<proteinExistence type="inferred from homology"/>
<dbReference type="GO" id="GO:0006744">
    <property type="term" value="P:ubiquinone biosynthetic process"/>
    <property type="evidence" value="ECO:0007669"/>
    <property type="project" value="UniProtKB-UniPathway"/>
</dbReference>
<evidence type="ECO:0000259" key="14">
    <source>
        <dbReference type="PROSITE" id="PS50011"/>
    </source>
</evidence>
<comment type="similarity">
    <text evidence="2">Belongs to the protein kinase superfamily. ADCK protein kinase family.</text>
</comment>
<dbReference type="InterPro" id="IPR050154">
    <property type="entry name" value="UbiB_kinase"/>
</dbReference>
<dbReference type="RefSeq" id="WP_109707568.1">
    <property type="nucleotide sequence ID" value="NZ_QGDB01000005.1"/>
</dbReference>
<evidence type="ECO:0000313" key="15">
    <source>
        <dbReference type="EMBL" id="PWL17288.1"/>
    </source>
</evidence>
<keyword evidence="11 13" id="KW-1133">Transmembrane helix</keyword>
<evidence type="ECO:0000256" key="13">
    <source>
        <dbReference type="SAM" id="Phobius"/>
    </source>
</evidence>
<keyword evidence="10" id="KW-0067">ATP-binding</keyword>
<dbReference type="UniPathway" id="UPA00232"/>
<keyword evidence="3" id="KW-1003">Cell membrane</keyword>
<dbReference type="PROSITE" id="PS50011">
    <property type="entry name" value="PROTEIN_KINASE_DOM"/>
    <property type="match status" value="1"/>
</dbReference>
<dbReference type="Pfam" id="PF03109">
    <property type="entry name" value="ABC1"/>
    <property type="match status" value="1"/>
</dbReference>
<dbReference type="PANTHER" id="PTHR10566">
    <property type="entry name" value="CHAPERONE-ACTIVITY OF BC1 COMPLEX CABC1 -RELATED"/>
    <property type="match status" value="1"/>
</dbReference>
<keyword evidence="12 13" id="KW-0472">Membrane</keyword>
<sequence>MSNFLAAFRLMRAGWIMTREGVISSLPADDISGLPAFAYKIARLLARKRTQGVARSERISRAMNKLGPSYVKLGQFLATRPDIVGRDVAADLALLQDRLDFFPQDEAVQAIEGSLGRKIDDLYVRFEPPIAAASMAQVHPAQVMQGGEAQKVAVKVIRPGVRQRFARDLESFFMVARMQERHIPFTRRLRPVQVVEMLAQTTRIEMDLRLEAAALSEIAENIKDDEGFRVPTVDWERTGRDVLTLEWIDGIKMSDTEALRAAGFDLRKLAETLIQSFLRHTLRDGFFHADMHPGNLFVDPNGIIVAVDFGITGRLNKERRRFLAEILYGFITRNYRRVAEVHFEAGYVPHTHDVASFAQAIRAIGEPIHGQSAETISMAKLLTLLFEVTELFDMETRPELLMLQKTMVVVEGVSRTLDPHFNMWKAAEPVVGDWIARNLGPQGMLADARDSAYSLLHFTRKTPELIQRVERVSVAMDDMAQNGLRFDAETAEAIGKAEARHSRWGRIAQVVIAISLAAIAIKLYIWL</sequence>
<dbReference type="OrthoDB" id="9795390at2"/>
<keyword evidence="4" id="KW-0997">Cell inner membrane</keyword>
<dbReference type="InterPro" id="IPR010232">
    <property type="entry name" value="UbiB"/>
</dbReference>
<evidence type="ECO:0000256" key="12">
    <source>
        <dbReference type="ARBA" id="ARBA00023136"/>
    </source>
</evidence>
<dbReference type="EMBL" id="QGDB01000005">
    <property type="protein sequence ID" value="PWL17288.1"/>
    <property type="molecule type" value="Genomic_DNA"/>
</dbReference>